<evidence type="ECO:0000313" key="2">
    <source>
        <dbReference type="EMBL" id="SHM36424.1"/>
    </source>
</evidence>
<organism evidence="2 3">
    <name type="scientific">Xylanibacter ruminicola</name>
    <name type="common">Prevotella ruminicola</name>
    <dbReference type="NCBI Taxonomy" id="839"/>
    <lineage>
        <taxon>Bacteria</taxon>
        <taxon>Pseudomonadati</taxon>
        <taxon>Bacteroidota</taxon>
        <taxon>Bacteroidia</taxon>
        <taxon>Bacteroidales</taxon>
        <taxon>Prevotellaceae</taxon>
        <taxon>Xylanibacter</taxon>
    </lineage>
</organism>
<feature type="signal peptide" evidence="1">
    <location>
        <begin position="1"/>
        <end position="19"/>
    </location>
</feature>
<keyword evidence="1" id="KW-0732">Signal</keyword>
<dbReference type="OrthoDB" id="1069622at2"/>
<dbReference type="Proteomes" id="UP000184280">
    <property type="component" value="Unassembled WGS sequence"/>
</dbReference>
<dbReference type="EMBL" id="FRCJ01000003">
    <property type="protein sequence ID" value="SHM36424.1"/>
    <property type="molecule type" value="Genomic_DNA"/>
</dbReference>
<dbReference type="RefSeq" id="WP_073044626.1">
    <property type="nucleotide sequence ID" value="NZ_FOLF01000001.1"/>
</dbReference>
<gene>
    <name evidence="2" type="ORF">SAMN04488494_1797</name>
</gene>
<accession>A0A1M7I6N8</accession>
<evidence type="ECO:0000256" key="1">
    <source>
        <dbReference type="SAM" id="SignalP"/>
    </source>
</evidence>
<name>A0A1M7I6N8_XYLRU</name>
<dbReference type="AlphaFoldDB" id="A0A1M7I6N8"/>
<proteinExistence type="predicted"/>
<evidence type="ECO:0000313" key="3">
    <source>
        <dbReference type="Proteomes" id="UP000184280"/>
    </source>
</evidence>
<sequence>MKRIFLLTILTITNLTAIAQTRGMKVLAKSMGVYMPRPDILTDKKTHKTFAVWHNTNNAWIKDFCETKNVAIEKEYNKLFPNAVSDMPYMPMSWMLTEENNETVLHCYFQMPADEVSNLWLASEETCIVDNATGKQYRIRRTEPDTFRKHFSVKAPKGSVLDLKVYFPPLPETTKSVTMFGIPNWNLVGWHQELNKPLNIHVSWSPIKCDTVPKFHSPRILQEHLCEDKPYDMQNWNTWKVLTDVHLIKPQKDETLAIWLTPETTYVAIAYEQNWTREYFTFSSGLILLDETGHQYKLRKVQGVPLNELFFMEGNAGDYIAFLMEFEPVPLNMETITYIEPDIEPFNAWGANNKGTVLHNLSIQQLRQNQSLFEYLPRVVVE</sequence>
<feature type="chain" id="PRO_5009926802" evidence="1">
    <location>
        <begin position="20"/>
        <end position="382"/>
    </location>
</feature>
<reference evidence="2 3" key="1">
    <citation type="submission" date="2016-11" db="EMBL/GenBank/DDBJ databases">
        <authorList>
            <person name="Jaros S."/>
            <person name="Januszkiewicz K."/>
            <person name="Wedrychowicz H."/>
        </authorList>
    </citation>
    <scope>NUCLEOTIDE SEQUENCE [LARGE SCALE GENOMIC DNA]</scope>
    <source>
        <strain evidence="2 3">BPI-34</strain>
    </source>
</reference>
<protein>
    <submittedName>
        <fullName evidence="2">Uncharacterized protein</fullName>
    </submittedName>
</protein>